<comment type="caution">
    <text evidence="8">The sequence shown here is derived from an EMBL/GenBank/DDBJ whole genome shotgun (WGS) entry which is preliminary data.</text>
</comment>
<keyword evidence="4 7" id="KW-0732">Signal</keyword>
<dbReference type="CDD" id="cd23992">
    <property type="entry name" value="PBP_GOBP"/>
    <property type="match status" value="1"/>
</dbReference>
<dbReference type="SMART" id="SM00708">
    <property type="entry name" value="PhBP"/>
    <property type="match status" value="1"/>
</dbReference>
<proteinExistence type="inferred from homology"/>
<organism evidence="8 9">
    <name type="scientific">Exocentrus adspersus</name>
    <dbReference type="NCBI Taxonomy" id="1586481"/>
    <lineage>
        <taxon>Eukaryota</taxon>
        <taxon>Metazoa</taxon>
        <taxon>Ecdysozoa</taxon>
        <taxon>Arthropoda</taxon>
        <taxon>Hexapoda</taxon>
        <taxon>Insecta</taxon>
        <taxon>Pterygota</taxon>
        <taxon>Neoptera</taxon>
        <taxon>Endopterygota</taxon>
        <taxon>Coleoptera</taxon>
        <taxon>Polyphaga</taxon>
        <taxon>Cucujiformia</taxon>
        <taxon>Chrysomeloidea</taxon>
        <taxon>Cerambycidae</taxon>
        <taxon>Lamiinae</taxon>
        <taxon>Acanthocinini</taxon>
        <taxon>Exocentrus</taxon>
    </lineage>
</organism>
<comment type="function">
    <text evidence="6">May be a carrier protein for lipids.</text>
</comment>
<dbReference type="GO" id="GO:0005615">
    <property type="term" value="C:extracellular space"/>
    <property type="evidence" value="ECO:0007669"/>
    <property type="project" value="TreeGrafter"/>
</dbReference>
<feature type="chain" id="PRO_5043776367" evidence="7">
    <location>
        <begin position="20"/>
        <end position="138"/>
    </location>
</feature>
<protein>
    <submittedName>
        <fullName evidence="8">Uncharacterized protein</fullName>
    </submittedName>
</protein>
<dbReference type="Gene3D" id="1.10.238.20">
    <property type="entry name" value="Pheromone/general odorant binding protein domain"/>
    <property type="match status" value="1"/>
</dbReference>
<name>A0AAV8WC40_9CUCU</name>
<evidence type="ECO:0000256" key="4">
    <source>
        <dbReference type="ARBA" id="ARBA00022729"/>
    </source>
</evidence>
<keyword evidence="5" id="KW-0325">Glycoprotein</keyword>
<dbReference type="InterPro" id="IPR006170">
    <property type="entry name" value="PBP/GOBP"/>
</dbReference>
<evidence type="ECO:0000313" key="9">
    <source>
        <dbReference type="Proteomes" id="UP001159042"/>
    </source>
</evidence>
<gene>
    <name evidence="8" type="ORF">NQ315_006928</name>
</gene>
<sequence>MKVLAGLTVVCVMASITQAELNITEEQRSKLLAHHKACSKEVNVGDDVAEKLLDGVFPNDKTFKDYLYCLSKRIGFQNQAGEVQKDVIVKKLKDSIEDPSKAEEYALKCLVEDKDPAELVYRVVTCLQESTPNLLFAQ</sequence>
<evidence type="ECO:0000256" key="7">
    <source>
        <dbReference type="SAM" id="SignalP"/>
    </source>
</evidence>
<accession>A0AAV8WC40</accession>
<evidence type="ECO:0000313" key="8">
    <source>
        <dbReference type="EMBL" id="KAJ8924144.1"/>
    </source>
</evidence>
<dbReference type="PANTHER" id="PTHR11857">
    <property type="entry name" value="ODORANT BINDING PROTEIN-RELATED"/>
    <property type="match status" value="1"/>
</dbReference>
<evidence type="ECO:0000256" key="5">
    <source>
        <dbReference type="ARBA" id="ARBA00023180"/>
    </source>
</evidence>
<keyword evidence="3" id="KW-0964">Secreted</keyword>
<evidence type="ECO:0000256" key="2">
    <source>
        <dbReference type="ARBA" id="ARBA00008098"/>
    </source>
</evidence>
<dbReference type="EMBL" id="JANEYG010000003">
    <property type="protein sequence ID" value="KAJ8924144.1"/>
    <property type="molecule type" value="Genomic_DNA"/>
</dbReference>
<dbReference type="FunFam" id="1.10.238.20:FF:000001">
    <property type="entry name" value="General odorant-binding protein lush"/>
    <property type="match status" value="1"/>
</dbReference>
<keyword evidence="9" id="KW-1185">Reference proteome</keyword>
<dbReference type="AlphaFoldDB" id="A0AAV8WC40"/>
<dbReference type="SUPFAM" id="SSF47565">
    <property type="entry name" value="Insect pheromone/odorant-binding proteins"/>
    <property type="match status" value="1"/>
</dbReference>
<dbReference type="InterPro" id="IPR036728">
    <property type="entry name" value="PBP_GOBP_sf"/>
</dbReference>
<comment type="similarity">
    <text evidence="2">Belongs to the PBP/GOBP family.</text>
</comment>
<dbReference type="Proteomes" id="UP001159042">
    <property type="component" value="Unassembled WGS sequence"/>
</dbReference>
<evidence type="ECO:0000256" key="3">
    <source>
        <dbReference type="ARBA" id="ARBA00022525"/>
    </source>
</evidence>
<feature type="signal peptide" evidence="7">
    <location>
        <begin position="1"/>
        <end position="19"/>
    </location>
</feature>
<comment type="subcellular location">
    <subcellularLocation>
        <location evidence="1">Secreted</location>
    </subcellularLocation>
</comment>
<dbReference type="PANTHER" id="PTHR11857:SF43">
    <property type="entry name" value="GEO07291P1-RELATED"/>
    <property type="match status" value="1"/>
</dbReference>
<dbReference type="GO" id="GO:0005549">
    <property type="term" value="F:odorant binding"/>
    <property type="evidence" value="ECO:0007669"/>
    <property type="project" value="InterPro"/>
</dbReference>
<dbReference type="GO" id="GO:0007608">
    <property type="term" value="P:sensory perception of smell"/>
    <property type="evidence" value="ECO:0007669"/>
    <property type="project" value="TreeGrafter"/>
</dbReference>
<evidence type="ECO:0000256" key="6">
    <source>
        <dbReference type="ARBA" id="ARBA00056866"/>
    </source>
</evidence>
<dbReference type="Pfam" id="PF01395">
    <property type="entry name" value="PBP_GOBP"/>
    <property type="match status" value="1"/>
</dbReference>
<evidence type="ECO:0000256" key="1">
    <source>
        <dbReference type="ARBA" id="ARBA00004613"/>
    </source>
</evidence>
<reference evidence="8 9" key="1">
    <citation type="journal article" date="2023" name="Insect Mol. Biol.">
        <title>Genome sequencing provides insights into the evolution of gene families encoding plant cell wall-degrading enzymes in longhorned beetles.</title>
        <authorList>
            <person name="Shin N.R."/>
            <person name="Okamura Y."/>
            <person name="Kirsch R."/>
            <person name="Pauchet Y."/>
        </authorList>
    </citation>
    <scope>NUCLEOTIDE SEQUENCE [LARGE SCALE GENOMIC DNA]</scope>
    <source>
        <strain evidence="8">EAD_L_NR</strain>
    </source>
</reference>